<organism evidence="1 2">
    <name type="scientific">Scortum barcoo</name>
    <name type="common">barcoo grunter</name>
    <dbReference type="NCBI Taxonomy" id="214431"/>
    <lineage>
        <taxon>Eukaryota</taxon>
        <taxon>Metazoa</taxon>
        <taxon>Chordata</taxon>
        <taxon>Craniata</taxon>
        <taxon>Vertebrata</taxon>
        <taxon>Euteleostomi</taxon>
        <taxon>Actinopterygii</taxon>
        <taxon>Neopterygii</taxon>
        <taxon>Teleostei</taxon>
        <taxon>Neoteleostei</taxon>
        <taxon>Acanthomorphata</taxon>
        <taxon>Eupercaria</taxon>
        <taxon>Centrarchiformes</taxon>
        <taxon>Terapontoidei</taxon>
        <taxon>Terapontidae</taxon>
        <taxon>Scortum</taxon>
    </lineage>
</organism>
<accession>A0ACB8WRA0</accession>
<comment type="caution">
    <text evidence="1">The sequence shown here is derived from an EMBL/GenBank/DDBJ whole genome shotgun (WGS) entry which is preliminary data.</text>
</comment>
<sequence>MASASVVGQHPGPHRIFKLSDKITLPRKSSWEKMLSRRSSGSGEGEPGSHPSSPGPAVGGVMSGEGCGAPAAPAAPRSPDRDRERGSADSDGDYCNCNTDCDPNRNSGGRRGTSFKKSSVNVMPGGPITNGHKGAHRHRDAPHRRRDTWSRDGGHHSITASSSSSSGSARGQSLQLDRVTQGKTGVVRLARTEPYRREAWSIFPRGVDPRVRTERGEGHRFEAKPVKLDWCDACSRPITAQALKCQSKCGGVAERVERGLFIRSVAPVAEWLRWDGRGGNWGGWRWGSPQRDRGVRGQDRRASEGYTHRTVPAGWCHHAPSMAQIAPLVPGREEAKGEAGVGVGSAGVEGAGVGRTFLGQVSLRLEEVRGDSEGEVGSACFGQVSRRLGRLLKRLPKSRSWSDSLRILRRSSSNGSLLTTSDCSYTCHLECESRVQLDCNQRDRAREETPSPRSHCSSTPPRHKVGISSQNKKYYLGLKLAKAIFQRAFLVLRRCRRPPLDLSMTVNTVLTPSMTSSNSMSSGYCSLDDESEDFSFFTAKTSFFRKPKQAAKQSEAKEEEDGGTKDLSVEEVQTKIEQYNAQVSENGMKLASDGFFTGFIKVHLRLSRPVTVPAVEVVGTEGASRQTGGSNQTPPECQEGTECGQGEKRTSFYLPCDCVKQIHISSLNTTGEVIQGLLKKFMVLDNPSKFALYRQTHRDGQDLFQKLPLCERPLLLRLIAGPDPEQLSFVLKENETGEVEWHAFSVPELQNFLVILGKEETERVRAVEQKYALYRQKLQQALRQHDP</sequence>
<proteinExistence type="predicted"/>
<protein>
    <submittedName>
        <fullName evidence="1">Uncharacterized protein</fullName>
    </submittedName>
</protein>
<keyword evidence="2" id="KW-1185">Reference proteome</keyword>
<reference evidence="1" key="1">
    <citation type="submission" date="2022-04" db="EMBL/GenBank/DDBJ databases">
        <title>Jade perch genome.</title>
        <authorList>
            <person name="Chao B."/>
        </authorList>
    </citation>
    <scope>NUCLEOTIDE SEQUENCE</scope>
    <source>
        <strain evidence="1">CB-2022</strain>
    </source>
</reference>
<name>A0ACB8WRA0_9TELE</name>
<evidence type="ECO:0000313" key="1">
    <source>
        <dbReference type="EMBL" id="KAI3370246.1"/>
    </source>
</evidence>
<evidence type="ECO:0000313" key="2">
    <source>
        <dbReference type="Proteomes" id="UP000831701"/>
    </source>
</evidence>
<dbReference type="Proteomes" id="UP000831701">
    <property type="component" value="Chromosome 7"/>
</dbReference>
<gene>
    <name evidence="1" type="ORF">L3Q82_025027</name>
</gene>
<dbReference type="EMBL" id="CM041537">
    <property type="protein sequence ID" value="KAI3370246.1"/>
    <property type="molecule type" value="Genomic_DNA"/>
</dbReference>